<accession>A0A1I2IG31</accession>
<dbReference type="EMBL" id="FONS01000012">
    <property type="protein sequence ID" value="SFF39796.1"/>
    <property type="molecule type" value="Genomic_DNA"/>
</dbReference>
<dbReference type="CDD" id="cd10981">
    <property type="entry name" value="ZnPC_S1P1"/>
    <property type="match status" value="1"/>
</dbReference>
<protein>
    <submittedName>
        <fullName evidence="1">S1/P1 Nuclease</fullName>
    </submittedName>
</protein>
<dbReference type="Gene3D" id="1.10.575.10">
    <property type="entry name" value="P1 Nuclease"/>
    <property type="match status" value="1"/>
</dbReference>
<reference evidence="1 2" key="1">
    <citation type="submission" date="2016-10" db="EMBL/GenBank/DDBJ databases">
        <authorList>
            <person name="de Groot N.N."/>
        </authorList>
    </citation>
    <scope>NUCLEOTIDE SEQUENCE [LARGE SCALE GENOMIC DNA]</scope>
    <source>
        <strain evidence="1 2">ATCC 51969</strain>
    </source>
</reference>
<dbReference type="STRING" id="34086.SAMN04488084_11155"/>
<evidence type="ECO:0000313" key="1">
    <source>
        <dbReference type="EMBL" id="SFF39796.1"/>
    </source>
</evidence>
<dbReference type="RefSeq" id="WP_074964066.1">
    <property type="nucleotide sequence ID" value="NZ_FONS01000012.1"/>
</dbReference>
<dbReference type="GO" id="GO:0016788">
    <property type="term" value="F:hydrolase activity, acting on ester bonds"/>
    <property type="evidence" value="ECO:0007669"/>
    <property type="project" value="InterPro"/>
</dbReference>
<dbReference type="SUPFAM" id="SSF48537">
    <property type="entry name" value="Phospholipase C/P1 nuclease"/>
    <property type="match status" value="1"/>
</dbReference>
<proteinExistence type="predicted"/>
<dbReference type="AlphaFoldDB" id="A0A1I2IG31"/>
<sequence length="286" mass="33167">MKSLFIFAALIFCLLFFCSWGFHAHTRINYLAVLTLPEGMIRFYKSHIGYLSAHAIDPDKRRYTDPQEGPRHFLDTENYHHCIDSIPRRWEHALEKYGLEHLQQNGILPWHIQKSYLQLVAAFREQNKRRILRISAHLAHYVSDAHVPLHATRNHNGQYTGQTGIHALWESLLPELFDKQFDLITGPAVYVASPLAEAWRIIATSYELADSVLRIEARLSGEFPAYRKYSFTKRKGLLTRNYSPEYAKAYDQRLNGMVERQMRGAVAMTGSLWYSAWVDAGQPMLE</sequence>
<evidence type="ECO:0000313" key="2">
    <source>
        <dbReference type="Proteomes" id="UP000183129"/>
    </source>
</evidence>
<organism evidence="1 2">
    <name type="scientific">Pedobacter antarcticus</name>
    <dbReference type="NCBI Taxonomy" id="34086"/>
    <lineage>
        <taxon>Bacteria</taxon>
        <taxon>Pseudomonadati</taxon>
        <taxon>Bacteroidota</taxon>
        <taxon>Sphingobacteriia</taxon>
        <taxon>Sphingobacteriales</taxon>
        <taxon>Sphingobacteriaceae</taxon>
        <taxon>Pedobacter</taxon>
    </lineage>
</organism>
<dbReference type="Proteomes" id="UP000183129">
    <property type="component" value="Unassembled WGS sequence"/>
</dbReference>
<name>A0A1I2IG31_9SPHI</name>
<dbReference type="InterPro" id="IPR008947">
    <property type="entry name" value="PLipase_C/P1_nuclease_dom_sf"/>
</dbReference>
<gene>
    <name evidence="1" type="ORF">SAMN03003324_03663</name>
</gene>